<dbReference type="STRING" id="1122159.SAMN02745246_01422"/>
<dbReference type="Proteomes" id="UP000290608">
    <property type="component" value="Unassembled WGS sequence"/>
</dbReference>
<gene>
    <name evidence="1" type="ORF">DSL99_1367</name>
</gene>
<name>A0A4Q0PPG5_9FLAO</name>
<dbReference type="EMBL" id="QOVL01000005">
    <property type="protein sequence ID" value="RXG32062.1"/>
    <property type="molecule type" value="Genomic_DNA"/>
</dbReference>
<organism evidence="1 2">
    <name type="scientific">Leeuwenhoekiella marinoflava</name>
    <dbReference type="NCBI Taxonomy" id="988"/>
    <lineage>
        <taxon>Bacteria</taxon>
        <taxon>Pseudomonadati</taxon>
        <taxon>Bacteroidota</taxon>
        <taxon>Flavobacteriia</taxon>
        <taxon>Flavobacteriales</taxon>
        <taxon>Flavobacteriaceae</taxon>
        <taxon>Leeuwenhoekiella</taxon>
    </lineage>
</organism>
<dbReference type="AlphaFoldDB" id="A0A4Q0PPG5"/>
<comment type="caution">
    <text evidence="1">The sequence shown here is derived from an EMBL/GenBank/DDBJ whole genome shotgun (WGS) entry which is preliminary data.</text>
</comment>
<protein>
    <submittedName>
        <fullName evidence="1">Uncharacterized protein</fullName>
    </submittedName>
</protein>
<proteinExistence type="predicted"/>
<evidence type="ECO:0000313" key="1">
    <source>
        <dbReference type="EMBL" id="RXG32062.1"/>
    </source>
</evidence>
<evidence type="ECO:0000313" key="2">
    <source>
        <dbReference type="Proteomes" id="UP000290608"/>
    </source>
</evidence>
<accession>A0A4Q0PPG5</accession>
<sequence length="154" mass="17824">MILIPELETYIESLRNRIDAINFHRVLVDNDDISKDLSQRSTAVDKIMLYAGIPELRVVGRDDMHQDRDMMGFMVLEKTDYSVTSDHAKWLDLFTRTQAVAKEVRDIMVTDYEAHQGNCGLMSFLEISSISIEPVKYFSSCNGWMILFQMKSDF</sequence>
<reference evidence="1 2" key="1">
    <citation type="submission" date="2018-07" db="EMBL/GenBank/DDBJ databases">
        <title>Leeuwenhoekiella genomics.</title>
        <authorList>
            <person name="Tahon G."/>
            <person name="Willems A."/>
        </authorList>
    </citation>
    <scope>NUCLEOTIDE SEQUENCE [LARGE SCALE GENOMIC DNA]</scope>
    <source>
        <strain evidence="1 2">LMG 1345</strain>
    </source>
</reference>
<dbReference type="RefSeq" id="WP_073098535.1">
    <property type="nucleotide sequence ID" value="NZ_QOVL01000005.1"/>
</dbReference>